<name>A0A2H4RBP9_9VIRU</name>
<protein>
    <submittedName>
        <fullName evidence="1">Uncharacterized protein</fullName>
    </submittedName>
</protein>
<evidence type="ECO:0000313" key="2">
    <source>
        <dbReference type="Proteomes" id="UP000242614"/>
    </source>
</evidence>
<dbReference type="InterPro" id="IPR036390">
    <property type="entry name" value="WH_DNA-bd_sf"/>
</dbReference>
<dbReference type="RefSeq" id="YP_009639294.1">
    <property type="nucleotide sequence ID" value="NC_042347.1"/>
</dbReference>
<sequence length="105" mass="12336">MTDGSIITLTILPNAYKSIRKIFIMKKEILLNLCAILDNKRVTTIGELSYMTGIYTQKLFYYVKTLQKYGIVELKKERITTIVMLKDYEYCQRLFQIPDSFTVSF</sequence>
<dbReference type="Gene3D" id="1.10.10.10">
    <property type="entry name" value="Winged helix-like DNA-binding domain superfamily/Winged helix DNA-binding domain"/>
    <property type="match status" value="1"/>
</dbReference>
<reference evidence="1" key="1">
    <citation type="journal article" date="2018" name="J. Virol.">
        <title>A novel Sulfolobus virus with an exceptional capsid architecture.</title>
        <authorList>
            <person name="Wang H."/>
            <person name="Guo Z."/>
            <person name="Feng H."/>
            <person name="Chen Y."/>
            <person name="Hernandez W."/>
            <person name="Dai X."/>
            <person name="Zhang Z."/>
            <person name="Zheng X."/>
            <person name="Lopez M.M."/>
            <person name="Fu Y."/>
            <person name="Zhang C."/>
            <person name="Zhu P."/>
            <person name="Huang L."/>
        </authorList>
    </citation>
    <scope>NUCLEOTIDE SEQUENCE [LARGE SCALE GENOMIC DNA]</scope>
    <source>
        <strain evidence="1">CR_L</strain>
    </source>
</reference>
<dbReference type="Proteomes" id="UP000242614">
    <property type="component" value="Segment"/>
</dbReference>
<dbReference type="KEGG" id="vg:40236083"/>
<keyword evidence="2" id="KW-1185">Reference proteome</keyword>
<dbReference type="SUPFAM" id="SSF46785">
    <property type="entry name" value="Winged helix' DNA-binding domain"/>
    <property type="match status" value="1"/>
</dbReference>
<accession>A0A2H4RBP9</accession>
<evidence type="ECO:0000313" key="1">
    <source>
        <dbReference type="EMBL" id="ATY46506.1"/>
    </source>
</evidence>
<proteinExistence type="predicted"/>
<dbReference type="EMBL" id="MF144115">
    <property type="protein sequence ID" value="ATY46506.1"/>
    <property type="molecule type" value="Genomic_DNA"/>
</dbReference>
<organism evidence="1">
    <name type="scientific">Sulfolobus ellipsoid virus 1</name>
    <dbReference type="NCBI Taxonomy" id="2056194"/>
    <lineage>
        <taxon>Viruses</taxon>
        <taxon>Viruses incertae sedis</taxon>
        <taxon>Ovaliviridae</taxon>
        <taxon>Alphaovalivirus</taxon>
        <taxon>Alphaovalivirus fumarolicaense</taxon>
    </lineage>
</organism>
<dbReference type="GeneID" id="40236083"/>
<dbReference type="InterPro" id="IPR036388">
    <property type="entry name" value="WH-like_DNA-bd_sf"/>
</dbReference>